<comment type="caution">
    <text evidence="1">The sequence shown here is derived from an EMBL/GenBank/DDBJ whole genome shotgun (WGS) entry which is preliminary data.</text>
</comment>
<proteinExistence type="predicted"/>
<reference evidence="1 2" key="1">
    <citation type="submission" date="2019-06" db="EMBL/GenBank/DDBJ databases">
        <title>Genome sequence of Litorilinea aerophila BAA-2444.</title>
        <authorList>
            <person name="Maclea K.S."/>
            <person name="Maurais E.G."/>
            <person name="Iannazzi L.C."/>
        </authorList>
    </citation>
    <scope>NUCLEOTIDE SEQUENCE [LARGE SCALE GENOMIC DNA]</scope>
    <source>
        <strain evidence="1 2">ATCC BAA-2444</strain>
    </source>
</reference>
<protein>
    <submittedName>
        <fullName evidence="1">Uncharacterized protein</fullName>
    </submittedName>
</protein>
<dbReference type="OrthoDB" id="161534at2"/>
<dbReference type="InterPro" id="IPR027417">
    <property type="entry name" value="P-loop_NTPase"/>
</dbReference>
<gene>
    <name evidence="1" type="ORF">FKZ61_20315</name>
</gene>
<evidence type="ECO:0000313" key="1">
    <source>
        <dbReference type="EMBL" id="TQE93669.1"/>
    </source>
</evidence>
<dbReference type="SUPFAM" id="SSF52540">
    <property type="entry name" value="P-loop containing nucleoside triphosphate hydrolases"/>
    <property type="match status" value="1"/>
</dbReference>
<accession>A0A540VA81</accession>
<dbReference type="RefSeq" id="WP_141611999.1">
    <property type="nucleotide sequence ID" value="NZ_VIGC02000035.1"/>
</dbReference>
<organism evidence="1 2">
    <name type="scientific">Litorilinea aerophila</name>
    <dbReference type="NCBI Taxonomy" id="1204385"/>
    <lineage>
        <taxon>Bacteria</taxon>
        <taxon>Bacillati</taxon>
        <taxon>Chloroflexota</taxon>
        <taxon>Caldilineae</taxon>
        <taxon>Caldilineales</taxon>
        <taxon>Caldilineaceae</taxon>
        <taxon>Litorilinea</taxon>
    </lineage>
</organism>
<dbReference type="EMBL" id="VIGC01000035">
    <property type="protein sequence ID" value="TQE93669.1"/>
    <property type="molecule type" value="Genomic_DNA"/>
</dbReference>
<dbReference type="Proteomes" id="UP000317371">
    <property type="component" value="Unassembled WGS sequence"/>
</dbReference>
<name>A0A540VA81_9CHLR</name>
<dbReference type="AlphaFoldDB" id="A0A540VA81"/>
<dbReference type="InParanoid" id="A0A540VA81"/>
<dbReference type="Gene3D" id="3.40.50.300">
    <property type="entry name" value="P-loop containing nucleotide triphosphate hydrolases"/>
    <property type="match status" value="1"/>
</dbReference>
<evidence type="ECO:0000313" key="2">
    <source>
        <dbReference type="Proteomes" id="UP000317371"/>
    </source>
</evidence>
<keyword evidence="2" id="KW-1185">Reference proteome</keyword>
<sequence length="142" mass="16037">MVEEKLPLIKVVGMSASGKSTLVQGLRAAGYRARPVSQEHSNIPDLWQQFERPFVLIYLHVDLAGQRRRRPDVSWSREAWQLEWERLAHARAHADLRIDTNDLTPDQVLEIALRFLRRLGVAHADHPLPPVPATGSGRANAV</sequence>